<dbReference type="GeneID" id="8243141"/>
<feature type="transmembrane region" description="Helical" evidence="1">
    <location>
        <begin position="79"/>
        <end position="97"/>
    </location>
</feature>
<sequence length="200" mass="21828">MEYDLYDLADESKQPCAFLPRGLRKGLGCWDNSFNRPGFDRAEFSATLVDVAGLTRPEFDELKRRLCAATEPYRAASHWLYWLPFPAVGAVFALQASVLRATFIGAVLPVVAIVAVYAIFFKHASAVASHNARVDEEVDGVLAELNARKGRAVAALRREHVGACVGRRNRRSRLIVFGASLARSANAPGYVYTGRGATAV</sequence>
<reference evidence="2 3" key="1">
    <citation type="journal article" date="2009" name="Science">
        <title>Green evolution and dynamic adaptations revealed by genomes of the marine picoeukaryotes Micromonas.</title>
        <authorList>
            <person name="Worden A.Z."/>
            <person name="Lee J.H."/>
            <person name="Mock T."/>
            <person name="Rouze P."/>
            <person name="Simmons M.P."/>
            <person name="Aerts A.L."/>
            <person name="Allen A.E."/>
            <person name="Cuvelier M.L."/>
            <person name="Derelle E."/>
            <person name="Everett M.V."/>
            <person name="Foulon E."/>
            <person name="Grimwood J."/>
            <person name="Gundlach H."/>
            <person name="Henrissat B."/>
            <person name="Napoli C."/>
            <person name="McDonald S.M."/>
            <person name="Parker M.S."/>
            <person name="Rombauts S."/>
            <person name="Salamov A."/>
            <person name="Von Dassow P."/>
            <person name="Badger J.H."/>
            <person name="Coutinho P.M."/>
            <person name="Demir E."/>
            <person name="Dubchak I."/>
            <person name="Gentemann C."/>
            <person name="Eikrem W."/>
            <person name="Gready J.E."/>
            <person name="John U."/>
            <person name="Lanier W."/>
            <person name="Lindquist E.A."/>
            <person name="Lucas S."/>
            <person name="Mayer K.F."/>
            <person name="Moreau H."/>
            <person name="Not F."/>
            <person name="Otillar R."/>
            <person name="Panaud O."/>
            <person name="Pangilinan J."/>
            <person name="Paulsen I."/>
            <person name="Piegu B."/>
            <person name="Poliakov A."/>
            <person name="Robbens S."/>
            <person name="Schmutz J."/>
            <person name="Toulza E."/>
            <person name="Wyss T."/>
            <person name="Zelensky A."/>
            <person name="Zhou K."/>
            <person name="Armbrust E.V."/>
            <person name="Bhattacharya D."/>
            <person name="Goodenough U.W."/>
            <person name="Van de Peer Y."/>
            <person name="Grigoriev I.V."/>
        </authorList>
    </citation>
    <scope>NUCLEOTIDE SEQUENCE [LARGE SCALE GENOMIC DNA]</scope>
    <source>
        <strain evidence="3">RCC299 / NOUM17</strain>
    </source>
</reference>
<evidence type="ECO:0000313" key="3">
    <source>
        <dbReference type="Proteomes" id="UP000002009"/>
    </source>
</evidence>
<dbReference type="AlphaFoldDB" id="C1E4G6"/>
<feature type="transmembrane region" description="Helical" evidence="1">
    <location>
        <begin position="103"/>
        <end position="121"/>
    </location>
</feature>
<name>C1E4G6_MICCC</name>
<dbReference type="InParanoid" id="C1E4G6"/>
<keyword evidence="3" id="KW-1185">Reference proteome</keyword>
<organism evidence="2 3">
    <name type="scientific">Micromonas commoda (strain RCC299 / NOUM17 / CCMP2709)</name>
    <name type="common">Picoplanktonic green alga</name>
    <dbReference type="NCBI Taxonomy" id="296587"/>
    <lineage>
        <taxon>Eukaryota</taxon>
        <taxon>Viridiplantae</taxon>
        <taxon>Chlorophyta</taxon>
        <taxon>Mamiellophyceae</taxon>
        <taxon>Mamiellales</taxon>
        <taxon>Mamiellaceae</taxon>
        <taxon>Micromonas</taxon>
    </lineage>
</organism>
<dbReference type="RefSeq" id="XP_002501460.1">
    <property type="nucleotide sequence ID" value="XM_002501414.1"/>
</dbReference>
<dbReference type="EMBL" id="CP001325">
    <property type="protein sequence ID" value="ACO62718.1"/>
    <property type="molecule type" value="Genomic_DNA"/>
</dbReference>
<evidence type="ECO:0000256" key="1">
    <source>
        <dbReference type="SAM" id="Phobius"/>
    </source>
</evidence>
<gene>
    <name evidence="2" type="ORF">MICPUN_58030</name>
</gene>
<dbReference type="KEGG" id="mis:MICPUN_58030"/>
<proteinExistence type="predicted"/>
<protein>
    <submittedName>
        <fullName evidence="2">Uncharacterized protein</fullName>
    </submittedName>
</protein>
<keyword evidence="1" id="KW-0472">Membrane</keyword>
<keyword evidence="1" id="KW-0812">Transmembrane</keyword>
<dbReference type="Proteomes" id="UP000002009">
    <property type="component" value="Chromosome 4"/>
</dbReference>
<evidence type="ECO:0000313" key="2">
    <source>
        <dbReference type="EMBL" id="ACO62718.1"/>
    </source>
</evidence>
<keyword evidence="1" id="KW-1133">Transmembrane helix</keyword>
<accession>C1E4G6</accession>